<keyword evidence="2" id="KW-1185">Reference proteome</keyword>
<gene>
    <name evidence="1" type="ORF">ACFP56_12185</name>
</gene>
<protein>
    <submittedName>
        <fullName evidence="1">Uncharacterized protein</fullName>
    </submittedName>
</protein>
<accession>A0ABW1V5Z4</accession>
<name>A0ABW1V5Z4_9BACL</name>
<evidence type="ECO:0000313" key="1">
    <source>
        <dbReference type="EMBL" id="MFC6333378.1"/>
    </source>
</evidence>
<organism evidence="1 2">
    <name type="scientific">Paenibacillus septentrionalis</name>
    <dbReference type="NCBI Taxonomy" id="429342"/>
    <lineage>
        <taxon>Bacteria</taxon>
        <taxon>Bacillati</taxon>
        <taxon>Bacillota</taxon>
        <taxon>Bacilli</taxon>
        <taxon>Bacillales</taxon>
        <taxon>Paenibacillaceae</taxon>
        <taxon>Paenibacillus</taxon>
    </lineage>
</organism>
<dbReference type="EMBL" id="JBHSTE010000004">
    <property type="protein sequence ID" value="MFC6333378.1"/>
    <property type="molecule type" value="Genomic_DNA"/>
</dbReference>
<reference evidence="2" key="1">
    <citation type="journal article" date="2019" name="Int. J. Syst. Evol. Microbiol.">
        <title>The Global Catalogue of Microorganisms (GCM) 10K type strain sequencing project: providing services to taxonomists for standard genome sequencing and annotation.</title>
        <authorList>
            <consortium name="The Broad Institute Genomics Platform"/>
            <consortium name="The Broad Institute Genome Sequencing Center for Infectious Disease"/>
            <person name="Wu L."/>
            <person name="Ma J."/>
        </authorList>
    </citation>
    <scope>NUCLEOTIDE SEQUENCE [LARGE SCALE GENOMIC DNA]</scope>
    <source>
        <strain evidence="2">PCU 280</strain>
    </source>
</reference>
<dbReference type="Proteomes" id="UP001596233">
    <property type="component" value="Unassembled WGS sequence"/>
</dbReference>
<comment type="caution">
    <text evidence="1">The sequence shown here is derived from an EMBL/GenBank/DDBJ whole genome shotgun (WGS) entry which is preliminary data.</text>
</comment>
<proteinExistence type="predicted"/>
<dbReference type="RefSeq" id="WP_379234801.1">
    <property type="nucleotide sequence ID" value="NZ_JBHSTE010000004.1"/>
</dbReference>
<sequence length="73" mass="8443">MAVNNNDILLECEGRTVREDYTFANLEDKPELLKELQNLEEKIEQQLGVSVNLIAYTPDKEQLEIYEELDSQG</sequence>
<evidence type="ECO:0000313" key="2">
    <source>
        <dbReference type="Proteomes" id="UP001596233"/>
    </source>
</evidence>